<evidence type="ECO:0000313" key="2">
    <source>
        <dbReference type="EMBL" id="CAE0650926.1"/>
    </source>
</evidence>
<dbReference type="AlphaFoldDB" id="A0A7S3YGH7"/>
<dbReference type="EMBL" id="HBIV01006316">
    <property type="protein sequence ID" value="CAE0650926.1"/>
    <property type="molecule type" value="Transcribed_RNA"/>
</dbReference>
<accession>A0A7S3YGH7</accession>
<feature type="chain" id="PRO_5030504559" description="WAP domain-containing protein" evidence="1">
    <location>
        <begin position="28"/>
        <end position="110"/>
    </location>
</feature>
<keyword evidence="1" id="KW-0732">Signal</keyword>
<protein>
    <recommendedName>
        <fullName evidence="3">WAP domain-containing protein</fullName>
    </recommendedName>
</protein>
<name>A0A7S3YGH7_9EUKA</name>
<sequence length="110" mass="12420">MILDVLSGWCPFCALLCCPMAFWPCFAGDTLSRFRHKYGLPKLPEGEKCCSTDDPLCNADCYQMCCPTTACCTICLLARQMKYAHENNVKTNKIPYMAAKVAKYSSMEMY</sequence>
<evidence type="ECO:0000256" key="1">
    <source>
        <dbReference type="SAM" id="SignalP"/>
    </source>
</evidence>
<gene>
    <name evidence="2" type="ORF">LGLO00237_LOCUS4600</name>
</gene>
<feature type="signal peptide" evidence="1">
    <location>
        <begin position="1"/>
        <end position="27"/>
    </location>
</feature>
<proteinExistence type="predicted"/>
<reference evidence="2" key="1">
    <citation type="submission" date="2021-01" db="EMBL/GenBank/DDBJ databases">
        <authorList>
            <person name="Corre E."/>
            <person name="Pelletier E."/>
            <person name="Niang G."/>
            <person name="Scheremetjew M."/>
            <person name="Finn R."/>
            <person name="Kale V."/>
            <person name="Holt S."/>
            <person name="Cochrane G."/>
            <person name="Meng A."/>
            <person name="Brown T."/>
            <person name="Cohen L."/>
        </authorList>
    </citation>
    <scope>NUCLEOTIDE SEQUENCE</scope>
    <source>
        <strain evidence="2">CCCM811</strain>
    </source>
</reference>
<evidence type="ECO:0008006" key="3">
    <source>
        <dbReference type="Google" id="ProtNLM"/>
    </source>
</evidence>
<organism evidence="2">
    <name type="scientific">Lotharella globosa</name>
    <dbReference type="NCBI Taxonomy" id="91324"/>
    <lineage>
        <taxon>Eukaryota</taxon>
        <taxon>Sar</taxon>
        <taxon>Rhizaria</taxon>
        <taxon>Cercozoa</taxon>
        <taxon>Chlorarachniophyceae</taxon>
        <taxon>Lotharella</taxon>
    </lineage>
</organism>